<evidence type="ECO:0000256" key="12">
    <source>
        <dbReference type="ARBA" id="ARBA00045940"/>
    </source>
</evidence>
<evidence type="ECO:0000256" key="10">
    <source>
        <dbReference type="ARBA" id="ARBA00039317"/>
    </source>
</evidence>
<dbReference type="Gene3D" id="3.30.40.10">
    <property type="entry name" value="Zinc/RING finger domain, C3HC4 (zinc finger)"/>
    <property type="match status" value="1"/>
</dbReference>
<name>T1JEP0_STRMM</name>
<accession>T1JEP0</accession>
<evidence type="ECO:0000256" key="6">
    <source>
        <dbReference type="ARBA" id="ARBA00022771"/>
    </source>
</evidence>
<dbReference type="EnsemblMetazoa" id="SMAR012290-RA">
    <property type="protein sequence ID" value="SMAR012290-PA"/>
    <property type="gene ID" value="SMAR012290"/>
</dbReference>
<organism evidence="15 16">
    <name type="scientific">Strigamia maritima</name>
    <name type="common">European centipede</name>
    <name type="synonym">Geophilus maritimus</name>
    <dbReference type="NCBI Taxonomy" id="126957"/>
    <lineage>
        <taxon>Eukaryota</taxon>
        <taxon>Metazoa</taxon>
        <taxon>Ecdysozoa</taxon>
        <taxon>Arthropoda</taxon>
        <taxon>Myriapoda</taxon>
        <taxon>Chilopoda</taxon>
        <taxon>Pleurostigmophora</taxon>
        <taxon>Geophilomorpha</taxon>
        <taxon>Linotaeniidae</taxon>
        <taxon>Strigamia</taxon>
    </lineage>
</organism>
<evidence type="ECO:0000256" key="2">
    <source>
        <dbReference type="ARBA" id="ARBA00004906"/>
    </source>
</evidence>
<dbReference type="GO" id="GO:0016567">
    <property type="term" value="P:protein ubiquitination"/>
    <property type="evidence" value="ECO:0007669"/>
    <property type="project" value="TreeGrafter"/>
</dbReference>
<keyword evidence="8" id="KW-0862">Zinc</keyword>
<sequence length="123" mass="14485">MASYNWEGDQVYDRLWLHSRLPNYDPKQSTTTTYLAKILHELQSFPEFEIVIQLKKLPCKHFFHVECILPRLKNTSSCPVCRLELPTDDPEYEDHNKKKCAKRTKKKISSRCTILCSHNCISN</sequence>
<dbReference type="PROSITE" id="PS50089">
    <property type="entry name" value="ZF_RING_2"/>
    <property type="match status" value="1"/>
</dbReference>
<dbReference type="EMBL" id="JH432127">
    <property type="status" value="NOT_ANNOTATED_CDS"/>
    <property type="molecule type" value="Genomic_DNA"/>
</dbReference>
<evidence type="ECO:0000256" key="9">
    <source>
        <dbReference type="ARBA" id="ARBA00038197"/>
    </source>
</evidence>
<dbReference type="Proteomes" id="UP000014500">
    <property type="component" value="Unassembled WGS sequence"/>
</dbReference>
<dbReference type="GO" id="GO:0008270">
    <property type="term" value="F:zinc ion binding"/>
    <property type="evidence" value="ECO:0007669"/>
    <property type="project" value="UniProtKB-KW"/>
</dbReference>
<dbReference type="InterPro" id="IPR001841">
    <property type="entry name" value="Znf_RING"/>
</dbReference>
<proteinExistence type="inferred from homology"/>
<dbReference type="eggNOG" id="KOG0800">
    <property type="taxonomic scope" value="Eukaryota"/>
</dbReference>
<keyword evidence="5" id="KW-0479">Metal-binding</keyword>
<dbReference type="InterPro" id="IPR013083">
    <property type="entry name" value="Znf_RING/FYVE/PHD"/>
</dbReference>
<keyword evidence="6 13" id="KW-0863">Zinc-finger</keyword>
<reference evidence="16" key="1">
    <citation type="submission" date="2011-05" db="EMBL/GenBank/DDBJ databases">
        <authorList>
            <person name="Richards S.R."/>
            <person name="Qu J."/>
            <person name="Jiang H."/>
            <person name="Jhangiani S.N."/>
            <person name="Agravi P."/>
            <person name="Goodspeed R."/>
            <person name="Gross S."/>
            <person name="Mandapat C."/>
            <person name="Jackson L."/>
            <person name="Mathew T."/>
            <person name="Pu L."/>
            <person name="Thornton R."/>
            <person name="Saada N."/>
            <person name="Wilczek-Boney K.B."/>
            <person name="Lee S."/>
            <person name="Kovar C."/>
            <person name="Wu Y."/>
            <person name="Scherer S.E."/>
            <person name="Worley K.C."/>
            <person name="Muzny D.M."/>
            <person name="Gibbs R."/>
        </authorList>
    </citation>
    <scope>NUCLEOTIDE SEQUENCE</scope>
    <source>
        <strain evidence="16">Brora</strain>
    </source>
</reference>
<evidence type="ECO:0000313" key="15">
    <source>
        <dbReference type="EnsemblMetazoa" id="SMAR012290-PA"/>
    </source>
</evidence>
<evidence type="ECO:0000313" key="16">
    <source>
        <dbReference type="Proteomes" id="UP000014500"/>
    </source>
</evidence>
<keyword evidence="16" id="KW-1185">Reference proteome</keyword>
<keyword evidence="4" id="KW-0808">Transferase</keyword>
<dbReference type="Pfam" id="PF13639">
    <property type="entry name" value="zf-RING_2"/>
    <property type="match status" value="1"/>
</dbReference>
<evidence type="ECO:0000256" key="7">
    <source>
        <dbReference type="ARBA" id="ARBA00022786"/>
    </source>
</evidence>
<evidence type="ECO:0000256" key="1">
    <source>
        <dbReference type="ARBA" id="ARBA00000900"/>
    </source>
</evidence>
<keyword evidence="7" id="KW-0833">Ubl conjugation pathway</keyword>
<dbReference type="STRING" id="126957.T1JEP0"/>
<dbReference type="PANTHER" id="PTHR15710:SF160">
    <property type="entry name" value="E3 UBIQUITIN-PROTEIN LIGASE RNF181"/>
    <property type="match status" value="1"/>
</dbReference>
<evidence type="ECO:0000256" key="5">
    <source>
        <dbReference type="ARBA" id="ARBA00022723"/>
    </source>
</evidence>
<evidence type="ECO:0000256" key="13">
    <source>
        <dbReference type="PROSITE-ProRule" id="PRU00175"/>
    </source>
</evidence>
<evidence type="ECO:0000259" key="14">
    <source>
        <dbReference type="PROSITE" id="PS50089"/>
    </source>
</evidence>
<comment type="pathway">
    <text evidence="2">Protein modification; protein ubiquitination.</text>
</comment>
<dbReference type="HOGENOM" id="CLU_2018099_0_0_1"/>
<dbReference type="PANTHER" id="PTHR15710">
    <property type="entry name" value="E3 UBIQUITIN-PROTEIN LIGASE PRAJA"/>
    <property type="match status" value="1"/>
</dbReference>
<dbReference type="GO" id="GO:0061630">
    <property type="term" value="F:ubiquitin protein ligase activity"/>
    <property type="evidence" value="ECO:0007669"/>
    <property type="project" value="UniProtKB-EC"/>
</dbReference>
<reference evidence="15" key="2">
    <citation type="submission" date="2015-02" db="UniProtKB">
        <authorList>
            <consortium name="EnsemblMetazoa"/>
        </authorList>
    </citation>
    <scope>IDENTIFICATION</scope>
</reference>
<dbReference type="EC" id="2.3.2.27" evidence="3"/>
<comment type="similarity">
    <text evidence="9">Belongs to the RNF181 family.</text>
</comment>
<dbReference type="AlphaFoldDB" id="T1JEP0"/>
<evidence type="ECO:0000256" key="11">
    <source>
        <dbReference type="ARBA" id="ARBA00041674"/>
    </source>
</evidence>
<evidence type="ECO:0000256" key="8">
    <source>
        <dbReference type="ARBA" id="ARBA00022833"/>
    </source>
</evidence>
<dbReference type="SUPFAM" id="SSF57850">
    <property type="entry name" value="RING/U-box"/>
    <property type="match status" value="1"/>
</dbReference>
<evidence type="ECO:0000256" key="3">
    <source>
        <dbReference type="ARBA" id="ARBA00012483"/>
    </source>
</evidence>
<comment type="catalytic activity">
    <reaction evidence="1">
        <text>S-ubiquitinyl-[E2 ubiquitin-conjugating enzyme]-L-cysteine + [acceptor protein]-L-lysine = [E2 ubiquitin-conjugating enzyme]-L-cysteine + N(6)-ubiquitinyl-[acceptor protein]-L-lysine.</text>
        <dbReference type="EC" id="2.3.2.27"/>
    </reaction>
</comment>
<protein>
    <recommendedName>
        <fullName evidence="10">E3 ubiquitin-protein ligase RNF181</fullName>
        <ecNumber evidence="3">2.3.2.27</ecNumber>
    </recommendedName>
    <alternativeName>
        <fullName evidence="11">RING finger protein 181</fullName>
    </alternativeName>
</protein>
<dbReference type="GO" id="GO:0005737">
    <property type="term" value="C:cytoplasm"/>
    <property type="evidence" value="ECO:0007669"/>
    <property type="project" value="TreeGrafter"/>
</dbReference>
<dbReference type="PhylomeDB" id="T1JEP0"/>
<evidence type="ECO:0000256" key="4">
    <source>
        <dbReference type="ARBA" id="ARBA00022679"/>
    </source>
</evidence>
<comment type="function">
    <text evidence="12">E3 ubiquitin-protein ligase which accepts ubiquitin from an E2 ubiquitin-conjugating enzyme in the form of a thioester and then directly transfers the ubiquitin to targeted substrates. Catalyzes monoubiquitination of 26S proteasome subunit PSMC2/RPT1.</text>
</comment>
<feature type="domain" description="RING-type" evidence="14">
    <location>
        <begin position="57"/>
        <end position="82"/>
    </location>
</feature>